<feature type="transmembrane region" description="Helical" evidence="7">
    <location>
        <begin position="473"/>
        <end position="492"/>
    </location>
</feature>
<keyword evidence="3 7" id="KW-0812">Transmembrane</keyword>
<reference evidence="9" key="1">
    <citation type="journal article" date="2022" name="bioRxiv">
        <title>Genomics of Preaxostyla Flagellates Illuminates Evolutionary Transitions and the Path Towards Mitochondrial Loss.</title>
        <authorList>
            <person name="Novak L.V.F."/>
            <person name="Treitli S.C."/>
            <person name="Pyrih J."/>
            <person name="Halakuc P."/>
            <person name="Pipaliya S.V."/>
            <person name="Vacek V."/>
            <person name="Brzon O."/>
            <person name="Soukal P."/>
            <person name="Eme L."/>
            <person name="Dacks J.B."/>
            <person name="Karnkowska A."/>
            <person name="Elias M."/>
            <person name="Hampl V."/>
        </authorList>
    </citation>
    <scope>NUCLEOTIDE SEQUENCE</scope>
    <source>
        <strain evidence="9">RCP-MX</strain>
    </source>
</reference>
<evidence type="ECO:0000313" key="9">
    <source>
        <dbReference type="EMBL" id="KAJ4455384.1"/>
    </source>
</evidence>
<proteinExistence type="inferred from homology"/>
<feature type="region of interest" description="Disordered" evidence="8">
    <location>
        <begin position="638"/>
        <end position="676"/>
    </location>
</feature>
<dbReference type="EMBL" id="JAPMOS010000109">
    <property type="protein sequence ID" value="KAJ4455384.1"/>
    <property type="molecule type" value="Genomic_DNA"/>
</dbReference>
<sequence>MSLSNPQEDSLVHAFAKMGDDEKKYGEPLKGDIPTTPDGNRDFDSKRSCCAGGDWVCCVLFILAFLATIAIGIWAWTTGDPRVLYYPLDYQNRMCGASRIDRPFLYFPALVESLGSGTVNTSMAWCVSACPNVSGITVPPKCMCLDQNEPVDCWTGPNATCWLAYPTSNAYYSISRCIPSIITTANYTEVLNAVVGDYTNIIVGGIRDIASKWWVFLVSAGIAIVLCFIWMLFLRYCATCMVYTLIALLLCAMTAISAYVIWYGVGEYRSTAALGGSLTSPIIILVIGGVVGLADLIFMLILCGICSRIHLAAEIVKVASRTVGSMPTIIFSPILTVFLMLIFTAFTLIVGICMFSSQGLALDGGHRSVNWSWTLRYLLIYIVFFFFWGNFFLYGMTQTIIAGAVHMHYWTKRDASGKQINPPRAPLCSSMCRTLRYHMGGVAFGSLIIALVATIRAIVLYLQKKMKGTKNKPLQYCLACVSCCLACLQKIVQYISKNGYIMMALNGTGFCKSAYDGFNLIMRNIIRAGTIATIGEFLIFVGKLLVALLAALSAMVIIRPDFVHAQSYLKPDDTIYWWIPVLCIFVMSYFIASALFTTYGFTIDTLFLDFLEDEERTGSGATYTYAPPELLECMSHSKNAARAKGKTSGSDGDSQVRPYSKAEAGAPQGPVKAQAF</sequence>
<organism evidence="9 10">
    <name type="scientific">Paratrimastix pyriformis</name>
    <dbReference type="NCBI Taxonomy" id="342808"/>
    <lineage>
        <taxon>Eukaryota</taxon>
        <taxon>Metamonada</taxon>
        <taxon>Preaxostyla</taxon>
        <taxon>Paratrimastigidae</taxon>
        <taxon>Paratrimastix</taxon>
    </lineage>
</organism>
<keyword evidence="6" id="KW-0325">Glycoprotein</keyword>
<protein>
    <recommendedName>
        <fullName evidence="7">Choline transporter-like protein</fullName>
    </recommendedName>
</protein>
<comment type="similarity">
    <text evidence="2 7">Belongs to the CTL (choline transporter-like) family.</text>
</comment>
<keyword evidence="5 7" id="KW-0472">Membrane</keyword>
<feature type="transmembrane region" description="Helical" evidence="7">
    <location>
        <begin position="55"/>
        <end position="76"/>
    </location>
</feature>
<evidence type="ECO:0000256" key="1">
    <source>
        <dbReference type="ARBA" id="ARBA00004141"/>
    </source>
</evidence>
<evidence type="ECO:0000256" key="5">
    <source>
        <dbReference type="ARBA" id="ARBA00023136"/>
    </source>
</evidence>
<evidence type="ECO:0000256" key="4">
    <source>
        <dbReference type="ARBA" id="ARBA00022989"/>
    </source>
</evidence>
<dbReference type="Proteomes" id="UP001141327">
    <property type="component" value="Unassembled WGS sequence"/>
</dbReference>
<comment type="caution">
    <text evidence="9">The sequence shown here is derived from an EMBL/GenBank/DDBJ whole genome shotgun (WGS) entry which is preliminary data.</text>
</comment>
<evidence type="ECO:0000313" key="10">
    <source>
        <dbReference type="Proteomes" id="UP001141327"/>
    </source>
</evidence>
<feature type="transmembrane region" description="Helical" evidence="7">
    <location>
        <begin position="537"/>
        <end position="558"/>
    </location>
</feature>
<keyword evidence="10" id="KW-1185">Reference proteome</keyword>
<evidence type="ECO:0000256" key="3">
    <source>
        <dbReference type="ARBA" id="ARBA00022692"/>
    </source>
</evidence>
<feature type="transmembrane region" description="Helical" evidence="7">
    <location>
        <begin position="213"/>
        <end position="233"/>
    </location>
</feature>
<evidence type="ECO:0000256" key="6">
    <source>
        <dbReference type="ARBA" id="ARBA00023180"/>
    </source>
</evidence>
<feature type="transmembrane region" description="Helical" evidence="7">
    <location>
        <begin position="441"/>
        <end position="461"/>
    </location>
</feature>
<feature type="transmembrane region" description="Helical" evidence="7">
    <location>
        <begin position="578"/>
        <end position="601"/>
    </location>
</feature>
<feature type="transmembrane region" description="Helical" evidence="7">
    <location>
        <begin position="282"/>
        <end position="307"/>
    </location>
</feature>
<comment type="function">
    <text evidence="7">Choline transporter.</text>
</comment>
<evidence type="ECO:0000256" key="8">
    <source>
        <dbReference type="SAM" id="MobiDB-lite"/>
    </source>
</evidence>
<evidence type="ECO:0000256" key="7">
    <source>
        <dbReference type="RuleBase" id="RU368066"/>
    </source>
</evidence>
<keyword evidence="4 7" id="KW-1133">Transmembrane helix</keyword>
<feature type="transmembrane region" description="Helical" evidence="7">
    <location>
        <begin position="240"/>
        <end position="262"/>
    </location>
</feature>
<dbReference type="Pfam" id="PF04515">
    <property type="entry name" value="Choline_transpo"/>
    <property type="match status" value="1"/>
</dbReference>
<name>A0ABQ8U7T5_9EUKA</name>
<dbReference type="PANTHER" id="PTHR12385:SF14">
    <property type="entry name" value="CHOLINE TRANSPORTER-LIKE 2"/>
    <property type="match status" value="1"/>
</dbReference>
<comment type="subcellular location">
    <subcellularLocation>
        <location evidence="7">Cell membrane</location>
        <topology evidence="7">Multi-pass membrane protein</topology>
    </subcellularLocation>
    <subcellularLocation>
        <location evidence="1">Membrane</location>
        <topology evidence="1">Multi-pass membrane protein</topology>
    </subcellularLocation>
</comment>
<dbReference type="InterPro" id="IPR007603">
    <property type="entry name" value="Choline_transptr-like"/>
</dbReference>
<feature type="transmembrane region" description="Helical" evidence="7">
    <location>
        <begin position="328"/>
        <end position="357"/>
    </location>
</feature>
<accession>A0ABQ8U7T5</accession>
<feature type="transmembrane region" description="Helical" evidence="7">
    <location>
        <begin position="377"/>
        <end position="397"/>
    </location>
</feature>
<evidence type="ECO:0000256" key="2">
    <source>
        <dbReference type="ARBA" id="ARBA00007168"/>
    </source>
</evidence>
<dbReference type="PANTHER" id="PTHR12385">
    <property type="entry name" value="CHOLINE TRANSPORTER-LIKE (SLC FAMILY 44)"/>
    <property type="match status" value="1"/>
</dbReference>
<gene>
    <name evidence="9" type="ORF">PAPYR_9666</name>
</gene>